<accession>A0A0W8FAG4</accession>
<sequence>MTEKNSNARIKPIVDGIKRSKEKLKAVVYSDEGGEIKILCEKTVDQDELDLDLKMKTKDLPETVKFAVVPDEIKSKSLIRRLVQSDKAPSATIKKDVFKARDGIVEKEDFVKKGIDDFLPFWKLTQNVCGRVVKRDPIFGNDCPVPGATVHILDVDVHFMWWYPYPGQPWCWLFPFWIRREEIATTTTDECGRFCVDIPLFDIDAILRWRLRIRCLWDLLKPPRVIDAIDLGVKPDLRAYPRLKHLPEMKYRSRSGSEVQTPVIPLPPPGSPDLYSSALPSTSRFYTEAKFEIARRAISEELFEPLARDKQPVMEKAAFPLPISPPALPDDEKLLKLLPDKRMIANLRKAKPILRLMPCWAEIVPELRLFLDVPDIVFKVEQDTNGDGNLETIYDQGLFDVNWNLQDPTTNVVIDVWGNAICVPCGAAGYQPCTTTGIVGINDMPVDIAYLKDGYAVRVNRPKPNGARPEAETPFSGVLRLVGCPEYSQAAFYRVFYSFMGSAKAFKESWYQYRISSRTFHEVMPDSDGFYPILTPANDYYPYHTLINWPTYHYSNGEYKVRLELYDAGHNPILPELPEVDVVVDNSRPLVKFLSLRWRQAGIAAWNDLDLDCPIISRIPNSSIDMEVTYNVAADHLRDLSISLVGCKDGSTIIGSSSYWHKAVNDNNKVLTWTVNVPSTAAQGAYHFYLEGRSRAFNAYGGLAVDWEFDPLHIYEGETLNVAIIDS</sequence>
<dbReference type="EMBL" id="LNQE01001416">
    <property type="protein sequence ID" value="KUG17892.1"/>
    <property type="molecule type" value="Genomic_DNA"/>
</dbReference>
<comment type="caution">
    <text evidence="1">The sequence shown here is derived from an EMBL/GenBank/DDBJ whole genome shotgun (WGS) entry which is preliminary data.</text>
</comment>
<proteinExistence type="predicted"/>
<name>A0A0W8FAG4_9ZZZZ</name>
<dbReference type="AlphaFoldDB" id="A0A0W8FAG4"/>
<organism evidence="1">
    <name type="scientific">hydrocarbon metagenome</name>
    <dbReference type="NCBI Taxonomy" id="938273"/>
    <lineage>
        <taxon>unclassified sequences</taxon>
        <taxon>metagenomes</taxon>
        <taxon>ecological metagenomes</taxon>
    </lineage>
</organism>
<reference evidence="1" key="1">
    <citation type="journal article" date="2015" name="Proc. Natl. Acad. Sci. U.S.A.">
        <title>Networks of energetic and metabolic interactions define dynamics in microbial communities.</title>
        <authorList>
            <person name="Embree M."/>
            <person name="Liu J.K."/>
            <person name="Al-Bassam M.M."/>
            <person name="Zengler K."/>
        </authorList>
    </citation>
    <scope>NUCLEOTIDE SEQUENCE</scope>
</reference>
<protein>
    <submittedName>
        <fullName evidence="1">Uncharacterized protein</fullName>
    </submittedName>
</protein>
<gene>
    <name evidence="1" type="ORF">ASZ90_012423</name>
</gene>
<evidence type="ECO:0000313" key="1">
    <source>
        <dbReference type="EMBL" id="KUG17892.1"/>
    </source>
</evidence>